<dbReference type="Proteomes" id="UP001596915">
    <property type="component" value="Unassembled WGS sequence"/>
</dbReference>
<evidence type="ECO:0000313" key="2">
    <source>
        <dbReference type="EMBL" id="MFD0627768.1"/>
    </source>
</evidence>
<reference evidence="3" key="1">
    <citation type="journal article" date="2019" name="Int. J. Syst. Evol. Microbiol.">
        <title>The Global Catalogue of Microorganisms (GCM) 10K type strain sequencing project: providing services to taxonomists for standard genome sequencing and annotation.</title>
        <authorList>
            <consortium name="The Broad Institute Genomics Platform"/>
            <consortium name="The Broad Institute Genome Sequencing Center for Infectious Disease"/>
            <person name="Wu L."/>
            <person name="Ma J."/>
        </authorList>
    </citation>
    <scope>NUCLEOTIDE SEQUENCE [LARGE SCALE GENOMIC DNA]</scope>
    <source>
        <strain evidence="3">JCM 12607</strain>
    </source>
</reference>
<organism evidence="2 3">
    <name type="scientific">Streptomyces sanglieri</name>
    <dbReference type="NCBI Taxonomy" id="193460"/>
    <lineage>
        <taxon>Bacteria</taxon>
        <taxon>Bacillati</taxon>
        <taxon>Actinomycetota</taxon>
        <taxon>Actinomycetes</taxon>
        <taxon>Kitasatosporales</taxon>
        <taxon>Streptomycetaceae</taxon>
        <taxon>Streptomyces</taxon>
    </lineage>
</organism>
<accession>A0ABW2X2I3</accession>
<dbReference type="SUPFAM" id="SSF160631">
    <property type="entry name" value="SMI1/KNR4-like"/>
    <property type="match status" value="1"/>
</dbReference>
<proteinExistence type="predicted"/>
<dbReference type="SMART" id="SM00860">
    <property type="entry name" value="SMI1_KNR4"/>
    <property type="match status" value="1"/>
</dbReference>
<dbReference type="InterPro" id="IPR037883">
    <property type="entry name" value="Knr4/Smi1-like_sf"/>
</dbReference>
<evidence type="ECO:0000313" key="3">
    <source>
        <dbReference type="Proteomes" id="UP001596915"/>
    </source>
</evidence>
<comment type="caution">
    <text evidence="2">The sequence shown here is derived from an EMBL/GenBank/DDBJ whole genome shotgun (WGS) entry which is preliminary data.</text>
</comment>
<feature type="domain" description="Knr4/Smi1-like" evidence="1">
    <location>
        <begin position="59"/>
        <end position="191"/>
    </location>
</feature>
<keyword evidence="3" id="KW-1185">Reference proteome</keyword>
<dbReference type="InterPro" id="IPR018958">
    <property type="entry name" value="Knr4/Smi1-like_dom"/>
</dbReference>
<dbReference type="Gene3D" id="3.40.1580.10">
    <property type="entry name" value="SMI1/KNR4-like"/>
    <property type="match status" value="1"/>
</dbReference>
<name>A0ABW2X2I3_9ACTN</name>
<dbReference type="EMBL" id="JBHTGL010000008">
    <property type="protein sequence ID" value="MFD0627768.1"/>
    <property type="molecule type" value="Genomic_DNA"/>
</dbReference>
<protein>
    <submittedName>
        <fullName evidence="2">SMI1/KNR4 family protein</fullName>
    </submittedName>
</protein>
<evidence type="ECO:0000259" key="1">
    <source>
        <dbReference type="SMART" id="SM00860"/>
    </source>
</evidence>
<dbReference type="Pfam" id="PF09346">
    <property type="entry name" value="SMI1_KNR4"/>
    <property type="match status" value="1"/>
</dbReference>
<sequence length="214" mass="24898">MPDTEQDEPAPEFRPAVHPWRELLQRWSDEWLDPVLHEQERSEPFPDDVRAARWLGSAGATPQELAALEARLGAVLPPSYREFLRTSDGWLDTTSEIRRLLPVREIGWVRDLDPELIEGWTGGGEPDDVPDEQYFVYGDEQEPWAIRTEYLNDLLKISHTPGALDVYLLNPHVVTPDGEWEAWYFAHWLPGAVRHRSFRDLMHDEYRSFRGDRG</sequence>
<gene>
    <name evidence="2" type="ORF">ACFQ2K_39100</name>
</gene>